<keyword evidence="12" id="KW-0805">Transcription regulation</keyword>
<evidence type="ECO:0000259" key="27">
    <source>
        <dbReference type="PROSITE" id="PS50217"/>
    </source>
</evidence>
<dbReference type="PROSITE" id="PS00036">
    <property type="entry name" value="BZIP_BASIC"/>
    <property type="match status" value="1"/>
</dbReference>
<reference evidence="28" key="2">
    <citation type="submission" date="2025-09" db="UniProtKB">
        <authorList>
            <consortium name="Ensembl"/>
        </authorList>
    </citation>
    <scope>IDENTIFICATION</scope>
</reference>
<keyword evidence="17" id="KW-0010">Activator</keyword>
<keyword evidence="9" id="KW-0256">Endoplasmic reticulum</keyword>
<dbReference type="Proteomes" id="UP000261380">
    <property type="component" value="Unplaced"/>
</dbReference>
<evidence type="ECO:0000256" key="1">
    <source>
        <dbReference type="ARBA" id="ARBA00004123"/>
    </source>
</evidence>
<evidence type="ECO:0000256" key="8">
    <source>
        <dbReference type="ARBA" id="ARBA00022692"/>
    </source>
</evidence>
<evidence type="ECO:0000256" key="21">
    <source>
        <dbReference type="ARBA" id="ARBA00023221"/>
    </source>
</evidence>
<evidence type="ECO:0000256" key="5">
    <source>
        <dbReference type="ARBA" id="ARBA00020485"/>
    </source>
</evidence>
<organism evidence="28 29">
    <name type="scientific">Xiphophorus couchianus</name>
    <name type="common">Monterrey platyfish</name>
    <dbReference type="NCBI Taxonomy" id="32473"/>
    <lineage>
        <taxon>Eukaryota</taxon>
        <taxon>Metazoa</taxon>
        <taxon>Chordata</taxon>
        <taxon>Craniata</taxon>
        <taxon>Vertebrata</taxon>
        <taxon>Euteleostomi</taxon>
        <taxon>Actinopterygii</taxon>
        <taxon>Neopterygii</taxon>
        <taxon>Teleostei</taxon>
        <taxon>Neoteleostei</taxon>
        <taxon>Acanthomorphata</taxon>
        <taxon>Ovalentaria</taxon>
        <taxon>Atherinomorphae</taxon>
        <taxon>Cyprinodontiformes</taxon>
        <taxon>Poeciliidae</taxon>
        <taxon>Poeciliinae</taxon>
        <taxon>Xiphophorus</taxon>
    </lineage>
</organism>
<evidence type="ECO:0000256" key="17">
    <source>
        <dbReference type="ARBA" id="ARBA00023159"/>
    </source>
</evidence>
<keyword evidence="20" id="KW-0325">Glycoprotein</keyword>
<comment type="similarity">
    <text evidence="4">Belongs to the bZIP family. CNC subfamily.</text>
</comment>
<evidence type="ECO:0000256" key="6">
    <source>
        <dbReference type="ARBA" id="ARBA00022491"/>
    </source>
</evidence>
<dbReference type="Pfam" id="PF03131">
    <property type="entry name" value="bZIP_Maf"/>
    <property type="match status" value="1"/>
</dbReference>
<evidence type="ECO:0000256" key="25">
    <source>
        <dbReference type="SAM" id="Coils"/>
    </source>
</evidence>
<evidence type="ECO:0000256" key="16">
    <source>
        <dbReference type="ARBA" id="ARBA00023136"/>
    </source>
</evidence>
<evidence type="ECO:0000256" key="2">
    <source>
        <dbReference type="ARBA" id="ARBA00004643"/>
    </source>
</evidence>
<gene>
    <name evidence="28" type="primary">NFE2L1</name>
</gene>
<keyword evidence="14" id="KW-0446">Lipid-binding</keyword>
<dbReference type="PANTHER" id="PTHR24411">
    <property type="entry name" value="NUCLEAR FACTOR ERYTHROID 2-RELATED FACTOR"/>
    <property type="match status" value="1"/>
</dbReference>
<evidence type="ECO:0000256" key="19">
    <source>
        <dbReference type="ARBA" id="ARBA00023166"/>
    </source>
</evidence>
<keyword evidence="8" id="KW-0812">Transmembrane</keyword>
<evidence type="ECO:0000256" key="20">
    <source>
        <dbReference type="ARBA" id="ARBA00023180"/>
    </source>
</evidence>
<evidence type="ECO:0000313" key="29">
    <source>
        <dbReference type="Proteomes" id="UP000261380"/>
    </source>
</evidence>
<accession>A0A3B5LQ07</accession>
<evidence type="ECO:0000256" key="7">
    <source>
        <dbReference type="ARBA" id="ARBA00022548"/>
    </source>
</evidence>
<protein>
    <recommendedName>
        <fullName evidence="5">Endoplasmic reticulum membrane sensor NFE2L1</fullName>
    </recommendedName>
    <alternativeName>
        <fullName evidence="24">Nuclear factor erythroid 2-related factor 1</fullName>
    </alternativeName>
    <alternativeName>
        <fullName evidence="23">Nuclear factor, erythroid derived 2, like 1</fullName>
    </alternativeName>
</protein>
<dbReference type="Ensembl" id="ENSXCOT00000013268.1">
    <property type="protein sequence ID" value="ENSXCOP00000013107.1"/>
    <property type="gene ID" value="ENSXCOG00000009932.1"/>
</dbReference>
<feature type="region of interest" description="Disordered" evidence="26">
    <location>
        <begin position="518"/>
        <end position="537"/>
    </location>
</feature>
<dbReference type="PANTHER" id="PTHR24411:SF31">
    <property type="entry name" value="ENDOPLASMIC RETICULUM MEMBRANE SENSOR NFE2L1"/>
    <property type="match status" value="1"/>
</dbReference>
<keyword evidence="19" id="KW-1207">Sterol metabolism</keyword>
<keyword evidence="13" id="KW-0443">Lipid metabolism</keyword>
<dbReference type="GO" id="GO:0000981">
    <property type="term" value="F:DNA-binding transcription factor activity, RNA polymerase II-specific"/>
    <property type="evidence" value="ECO:0007669"/>
    <property type="project" value="TreeGrafter"/>
</dbReference>
<evidence type="ECO:0000256" key="24">
    <source>
        <dbReference type="ARBA" id="ARBA00031659"/>
    </source>
</evidence>
<dbReference type="InterPro" id="IPR008917">
    <property type="entry name" value="TF_DNA-bd_sf"/>
</dbReference>
<keyword evidence="11" id="KW-1133">Transmembrane helix</keyword>
<keyword evidence="21" id="KW-0753">Steroid metabolism</keyword>
<dbReference type="GO" id="GO:0005789">
    <property type="term" value="C:endoplasmic reticulum membrane"/>
    <property type="evidence" value="ECO:0007669"/>
    <property type="project" value="UniProtKB-SubCell"/>
</dbReference>
<feature type="region of interest" description="Disordered" evidence="26">
    <location>
        <begin position="354"/>
        <end position="378"/>
    </location>
</feature>
<keyword evidence="15" id="KW-0238">DNA-binding</keyword>
<name>A0A3B5LQ07_9TELE</name>
<feature type="domain" description="BZIP" evidence="27">
    <location>
        <begin position="421"/>
        <end position="484"/>
    </location>
</feature>
<dbReference type="GO" id="GO:0008203">
    <property type="term" value="P:cholesterol metabolic process"/>
    <property type="evidence" value="ECO:0007669"/>
    <property type="project" value="UniProtKB-KW"/>
</dbReference>
<evidence type="ECO:0000256" key="18">
    <source>
        <dbReference type="ARBA" id="ARBA00023163"/>
    </source>
</evidence>
<evidence type="ECO:0000256" key="10">
    <source>
        <dbReference type="ARBA" id="ARBA00022968"/>
    </source>
</evidence>
<keyword evidence="29" id="KW-1185">Reference proteome</keyword>
<keyword evidence="6" id="KW-0678">Repressor</keyword>
<sequence>MLHIKEYFTEGLIQMAILLSLCGVRVDVGLEAFMPPSWCELILGPTSALTHTQILNLRNRYSLHPKTVDLDQFFTARRLLGWVRSLDRIQVKKHTLIRTSFSSATHTMSLYIQKLTKNVKVYTDEGMNGGDNLAAFSMNLLTRDISPFSSDSPSYDLKTPSVSQATGGNDLDQDFGQTSSSSFVLAEEDADGFPSHISDLLKDLNILEDIQLLAGELEEGFSPELEARSEEEEQLHCDGVHQGADRRGNWMEDQEHCFDLSCCVLLDVRAEAEAEVETDSDSGLSLDFIHSPSSSSSSIVSEGSADDSSSSCASAVGNVFSDKVDSSDEDGSADSKLFPGFSWLEHIGHDHTYNNPPLSSARPCRRSSSSLAPETKTWSRDKERARALRIPFSYQLIVNLPVEEFNHLLSSGQLSQQQLTLIRDIRRRGKNKIAAQNCRKRKLDVLLALEEDLKALRLQRSELLQEKRNSLRRLQDMKSRFGRLHQEIFSQLADDNGRPLDATEYTLRFGPDDTVTVASVRASQSSKKHRGVKKRRS</sequence>
<dbReference type="Gene3D" id="1.10.880.10">
    <property type="entry name" value="Transcription factor, Skn-1-like, DNA-binding domain"/>
    <property type="match status" value="1"/>
</dbReference>
<keyword evidence="16" id="KW-0472">Membrane</keyword>
<evidence type="ECO:0000256" key="12">
    <source>
        <dbReference type="ARBA" id="ARBA00023015"/>
    </source>
</evidence>
<proteinExistence type="inferred from homology"/>
<dbReference type="PROSITE" id="PS50217">
    <property type="entry name" value="BZIP"/>
    <property type="match status" value="1"/>
</dbReference>
<evidence type="ECO:0000256" key="15">
    <source>
        <dbReference type="ARBA" id="ARBA00023125"/>
    </source>
</evidence>
<dbReference type="AlphaFoldDB" id="A0A3B5LQ07"/>
<evidence type="ECO:0000256" key="22">
    <source>
        <dbReference type="ARBA" id="ARBA00023242"/>
    </source>
</evidence>
<dbReference type="GeneTree" id="ENSGT00950000182892"/>
<keyword evidence="18" id="KW-0804">Transcription</keyword>
<keyword evidence="10" id="KW-0735">Signal-anchor</keyword>
<evidence type="ECO:0000256" key="9">
    <source>
        <dbReference type="ARBA" id="ARBA00022824"/>
    </source>
</evidence>
<keyword evidence="25" id="KW-0175">Coiled coil</keyword>
<comment type="subcellular location">
    <subcellularLocation>
        <location evidence="3">Endoplasmic reticulum membrane</location>
        <topology evidence="3">Single-pass type II membrane protein</topology>
    </subcellularLocation>
    <subcellularLocation>
        <location evidence="2">Endoplasmic reticulum membrane</location>
        <topology evidence="2">Single-pass type III membrane protein</topology>
    </subcellularLocation>
    <subcellularLocation>
        <location evidence="1">Nucleus</location>
    </subcellularLocation>
</comment>
<dbReference type="STRING" id="32473.ENSXCOP00000013107"/>
<evidence type="ECO:0000256" key="26">
    <source>
        <dbReference type="SAM" id="MobiDB-lite"/>
    </source>
</evidence>
<feature type="coiled-coil region" evidence="25">
    <location>
        <begin position="446"/>
        <end position="480"/>
    </location>
</feature>
<evidence type="ECO:0000256" key="11">
    <source>
        <dbReference type="ARBA" id="ARBA00022989"/>
    </source>
</evidence>
<dbReference type="SUPFAM" id="SSF47454">
    <property type="entry name" value="A DNA-binding domain in eukaryotic transcription factors"/>
    <property type="match status" value="1"/>
</dbReference>
<dbReference type="GO" id="GO:0000978">
    <property type="term" value="F:RNA polymerase II cis-regulatory region sequence-specific DNA binding"/>
    <property type="evidence" value="ECO:0007669"/>
    <property type="project" value="InterPro"/>
</dbReference>
<evidence type="ECO:0000313" key="28">
    <source>
        <dbReference type="Ensembl" id="ENSXCOP00000013107.1"/>
    </source>
</evidence>
<keyword evidence="22" id="KW-0539">Nucleus</keyword>
<keyword evidence="7" id="KW-0153">Cholesterol metabolism</keyword>
<feature type="compositionally biased region" description="Basic residues" evidence="26">
    <location>
        <begin position="526"/>
        <end position="537"/>
    </location>
</feature>
<dbReference type="SMART" id="SM00338">
    <property type="entry name" value="BRLZ"/>
    <property type="match status" value="1"/>
</dbReference>
<evidence type="ECO:0000256" key="13">
    <source>
        <dbReference type="ARBA" id="ARBA00023098"/>
    </source>
</evidence>
<evidence type="ECO:0000256" key="14">
    <source>
        <dbReference type="ARBA" id="ARBA00023121"/>
    </source>
</evidence>
<feature type="region of interest" description="Disordered" evidence="26">
    <location>
        <begin position="150"/>
        <end position="173"/>
    </location>
</feature>
<dbReference type="GO" id="GO:0008289">
    <property type="term" value="F:lipid binding"/>
    <property type="evidence" value="ECO:0007669"/>
    <property type="project" value="UniProtKB-KW"/>
</dbReference>
<evidence type="ECO:0000256" key="3">
    <source>
        <dbReference type="ARBA" id="ARBA00004648"/>
    </source>
</evidence>
<dbReference type="InterPro" id="IPR047167">
    <property type="entry name" value="NFE2-like"/>
</dbReference>
<evidence type="ECO:0000256" key="4">
    <source>
        <dbReference type="ARBA" id="ARBA00008157"/>
    </source>
</evidence>
<evidence type="ECO:0000256" key="23">
    <source>
        <dbReference type="ARBA" id="ARBA00030985"/>
    </source>
</evidence>
<dbReference type="InterPro" id="IPR004827">
    <property type="entry name" value="bZIP"/>
</dbReference>
<feature type="compositionally biased region" description="Low complexity" evidence="26">
    <location>
        <begin position="356"/>
        <end position="373"/>
    </location>
</feature>
<dbReference type="GO" id="GO:0005634">
    <property type="term" value="C:nucleus"/>
    <property type="evidence" value="ECO:0007669"/>
    <property type="project" value="UniProtKB-SubCell"/>
</dbReference>
<reference evidence="28" key="1">
    <citation type="submission" date="2025-08" db="UniProtKB">
        <authorList>
            <consortium name="Ensembl"/>
        </authorList>
    </citation>
    <scope>IDENTIFICATION</scope>
</reference>
<dbReference type="InterPro" id="IPR004826">
    <property type="entry name" value="bZIP_Maf"/>
</dbReference>